<proteinExistence type="inferred from homology"/>
<evidence type="ECO:0000313" key="4">
    <source>
        <dbReference type="Proteomes" id="UP000006296"/>
    </source>
</evidence>
<dbReference type="RefSeq" id="WP_014977463.1">
    <property type="nucleotide sequence ID" value="NC_018678.1"/>
</dbReference>
<dbReference type="EMBL" id="CP003844">
    <property type="protein sequence ID" value="AFT75981.1"/>
    <property type="molecule type" value="Genomic_DNA"/>
</dbReference>
<dbReference type="Gene3D" id="3.30.2310.20">
    <property type="entry name" value="RelE-like"/>
    <property type="match status" value="1"/>
</dbReference>
<dbReference type="PIRSF" id="PIRSF029218">
    <property type="entry name" value="ParE"/>
    <property type="match status" value="1"/>
</dbReference>
<dbReference type="Pfam" id="PF05016">
    <property type="entry name" value="ParE_toxin"/>
    <property type="match status" value="1"/>
</dbReference>
<dbReference type="InterPro" id="IPR007712">
    <property type="entry name" value="RelE/ParE_toxin"/>
</dbReference>
<gene>
    <name evidence="3" type="ordered locus">AMEC673_16495</name>
</gene>
<accession>A0AB33A2Q2</accession>
<dbReference type="InterPro" id="IPR028344">
    <property type="entry name" value="ParE1/4"/>
</dbReference>
<organism evidence="3 4">
    <name type="scientific">Alteromonas macleodii (strain English Channel 673)</name>
    <dbReference type="NCBI Taxonomy" id="1004788"/>
    <lineage>
        <taxon>Bacteria</taxon>
        <taxon>Pseudomonadati</taxon>
        <taxon>Pseudomonadota</taxon>
        <taxon>Gammaproteobacteria</taxon>
        <taxon>Alteromonadales</taxon>
        <taxon>Alteromonadaceae</taxon>
        <taxon>Alteromonas/Salinimonas group</taxon>
        <taxon>Alteromonas</taxon>
    </lineage>
</organism>
<evidence type="ECO:0000256" key="2">
    <source>
        <dbReference type="PIRNR" id="PIRNR029218"/>
    </source>
</evidence>
<comment type="similarity">
    <text evidence="2">Belongs to the RelE toxin family.</text>
</comment>
<name>A0AB33A2Q2_ALTME</name>
<evidence type="ECO:0000256" key="1">
    <source>
        <dbReference type="ARBA" id="ARBA00022649"/>
    </source>
</evidence>
<keyword evidence="1" id="KW-1277">Toxin-antitoxin system</keyword>
<dbReference type="Proteomes" id="UP000006296">
    <property type="component" value="Chromosome"/>
</dbReference>
<dbReference type="KEGG" id="amg:AMEC673_16495"/>
<reference evidence="4" key="1">
    <citation type="journal article" date="2012" name="Sci. Rep.">
        <title>Genomes of surface isolates of Alteromonas macleodii: the life of a widespread marine opportunistic copiotroph.</title>
        <authorList>
            <person name="Lopez-Perez M."/>
            <person name="Gonzaga A."/>
            <person name="Martin-Cuadrado A.B."/>
            <person name="Onyshchenko O."/>
            <person name="Ghavidel A."/>
            <person name="Ghai R."/>
            <person name="Rodriguez-Valera F."/>
        </authorList>
    </citation>
    <scope>NUCLEOTIDE SEQUENCE [LARGE SCALE GENOMIC DNA]</scope>
    <source>
        <strain evidence="4">English Channel 673</strain>
    </source>
</reference>
<sequence>MTKFRVSKAAANDLYEIGVYTEEYWGKEQRNNYLDDLESRFIELANDANSALAIPRNDIKWGCFSSYVNKHMIVFRKFKYGIRIIRVLHQSMDIVRQLQ</sequence>
<evidence type="ECO:0000313" key="3">
    <source>
        <dbReference type="EMBL" id="AFT75981.1"/>
    </source>
</evidence>
<dbReference type="InterPro" id="IPR035093">
    <property type="entry name" value="RelE/ParE_toxin_dom_sf"/>
</dbReference>
<dbReference type="AlphaFoldDB" id="A0AB33A2Q2"/>
<protein>
    <recommendedName>
        <fullName evidence="2">Toxin</fullName>
    </recommendedName>
</protein>